<dbReference type="OrthoDB" id="10053569at2759"/>
<feature type="region of interest" description="Disordered" evidence="7">
    <location>
        <begin position="167"/>
        <end position="193"/>
    </location>
</feature>
<dbReference type="Pfam" id="PF01494">
    <property type="entry name" value="FAD_binding_3"/>
    <property type="match status" value="1"/>
</dbReference>
<feature type="region of interest" description="Disordered" evidence="7">
    <location>
        <begin position="22"/>
        <end position="59"/>
    </location>
</feature>
<organism evidence="10 11">
    <name type="scientific">Fragilariopsis cylindrus CCMP1102</name>
    <dbReference type="NCBI Taxonomy" id="635003"/>
    <lineage>
        <taxon>Eukaryota</taxon>
        <taxon>Sar</taxon>
        <taxon>Stramenopiles</taxon>
        <taxon>Ochrophyta</taxon>
        <taxon>Bacillariophyta</taxon>
        <taxon>Bacillariophyceae</taxon>
        <taxon>Bacillariophycidae</taxon>
        <taxon>Bacillariales</taxon>
        <taxon>Bacillariaceae</taxon>
        <taxon>Fragilariopsis</taxon>
    </lineage>
</organism>
<evidence type="ECO:0000256" key="2">
    <source>
        <dbReference type="ARBA" id="ARBA00022630"/>
    </source>
</evidence>
<reference evidence="10 11" key="1">
    <citation type="submission" date="2016-09" db="EMBL/GenBank/DDBJ databases">
        <title>Extensive genetic diversity and differential bi-allelic expression allows diatom success in the polar Southern Ocean.</title>
        <authorList>
            <consortium name="DOE Joint Genome Institute"/>
            <person name="Mock T."/>
            <person name="Otillar R.P."/>
            <person name="Strauss J."/>
            <person name="Dupont C."/>
            <person name="Frickenhaus S."/>
            <person name="Maumus F."/>
            <person name="Mcmullan M."/>
            <person name="Sanges R."/>
            <person name="Schmutz J."/>
            <person name="Toseland A."/>
            <person name="Valas R."/>
            <person name="Veluchamy A."/>
            <person name="Ward B.J."/>
            <person name="Allen A."/>
            <person name="Barry K."/>
            <person name="Falciatore A."/>
            <person name="Ferrante M."/>
            <person name="Fortunato A.E."/>
            <person name="Gloeckner G."/>
            <person name="Gruber A."/>
            <person name="Hipkin R."/>
            <person name="Janech M."/>
            <person name="Kroth P."/>
            <person name="Leese F."/>
            <person name="Lindquist E."/>
            <person name="Lyon B.R."/>
            <person name="Martin J."/>
            <person name="Mayer C."/>
            <person name="Parker M."/>
            <person name="Quesneville H."/>
            <person name="Raymond J."/>
            <person name="Uhlig C."/>
            <person name="Valentin K.U."/>
            <person name="Worden A.Z."/>
            <person name="Armbrust E.V."/>
            <person name="Bowler C."/>
            <person name="Green B."/>
            <person name="Moulton V."/>
            <person name="Van Oosterhout C."/>
            <person name="Grigoriev I."/>
        </authorList>
    </citation>
    <scope>NUCLEOTIDE SEQUENCE [LARGE SCALE GENOMIC DNA]</scope>
    <source>
        <strain evidence="10 11">CCMP1102</strain>
    </source>
</reference>
<comment type="cofactor">
    <cofactor evidence="1">
        <name>FAD</name>
        <dbReference type="ChEBI" id="CHEBI:57692"/>
    </cofactor>
</comment>
<feature type="compositionally biased region" description="Low complexity" evidence="7">
    <location>
        <begin position="180"/>
        <end position="191"/>
    </location>
</feature>
<feature type="transmembrane region" description="Helical" evidence="8">
    <location>
        <begin position="331"/>
        <end position="350"/>
    </location>
</feature>
<dbReference type="InParanoid" id="A0A1E7EXT7"/>
<accession>A0A1E7EXT7</accession>
<evidence type="ECO:0000256" key="1">
    <source>
        <dbReference type="ARBA" id="ARBA00001974"/>
    </source>
</evidence>
<proteinExistence type="predicted"/>
<evidence type="ECO:0000256" key="7">
    <source>
        <dbReference type="SAM" id="MobiDB-lite"/>
    </source>
</evidence>
<evidence type="ECO:0000256" key="8">
    <source>
        <dbReference type="SAM" id="Phobius"/>
    </source>
</evidence>
<evidence type="ECO:0000313" key="11">
    <source>
        <dbReference type="Proteomes" id="UP000095751"/>
    </source>
</evidence>
<evidence type="ECO:0000313" key="10">
    <source>
        <dbReference type="EMBL" id="OEU10634.1"/>
    </source>
</evidence>
<evidence type="ECO:0000256" key="6">
    <source>
        <dbReference type="ARBA" id="ARBA00023033"/>
    </source>
</evidence>
<gene>
    <name evidence="10" type="ORF">FRACYDRAFT_247176</name>
</gene>
<keyword evidence="11" id="KW-1185">Reference proteome</keyword>
<dbReference type="PANTHER" id="PTHR46028:SF2">
    <property type="entry name" value="KYNURENINE 3-MONOOXYGENASE"/>
    <property type="match status" value="1"/>
</dbReference>
<name>A0A1E7EXT7_9STRA</name>
<dbReference type="KEGG" id="fcy:FRACYDRAFT_247176"/>
<keyword evidence="8" id="KW-0812">Transmembrane</keyword>
<feature type="compositionally biased region" description="Basic and acidic residues" evidence="7">
    <location>
        <begin position="28"/>
        <end position="38"/>
    </location>
</feature>
<keyword evidence="3" id="KW-0274">FAD</keyword>
<feature type="domain" description="FAD-binding" evidence="9">
    <location>
        <begin position="201"/>
        <end position="244"/>
    </location>
</feature>
<evidence type="ECO:0000256" key="5">
    <source>
        <dbReference type="ARBA" id="ARBA00023002"/>
    </source>
</evidence>
<dbReference type="GO" id="GO:0071949">
    <property type="term" value="F:FAD binding"/>
    <property type="evidence" value="ECO:0007669"/>
    <property type="project" value="InterPro"/>
</dbReference>
<dbReference type="SUPFAM" id="SSF51905">
    <property type="entry name" value="FAD/NAD(P)-binding domain"/>
    <property type="match status" value="1"/>
</dbReference>
<keyword evidence="4" id="KW-0521">NADP</keyword>
<evidence type="ECO:0000256" key="4">
    <source>
        <dbReference type="ARBA" id="ARBA00022857"/>
    </source>
</evidence>
<protein>
    <recommendedName>
        <fullName evidence="9">FAD-binding domain-containing protein</fullName>
    </recommendedName>
</protein>
<keyword evidence="6" id="KW-0503">Monooxygenase</keyword>
<keyword evidence="5" id="KW-0560">Oxidoreductase</keyword>
<dbReference type="EMBL" id="KV784371">
    <property type="protein sequence ID" value="OEU10634.1"/>
    <property type="molecule type" value="Genomic_DNA"/>
</dbReference>
<evidence type="ECO:0000256" key="3">
    <source>
        <dbReference type="ARBA" id="ARBA00022827"/>
    </source>
</evidence>
<feature type="compositionally biased region" description="Low complexity" evidence="7">
    <location>
        <begin position="48"/>
        <end position="59"/>
    </location>
</feature>
<dbReference type="AlphaFoldDB" id="A0A1E7EXT7"/>
<evidence type="ECO:0000259" key="9">
    <source>
        <dbReference type="Pfam" id="PF01494"/>
    </source>
</evidence>
<dbReference type="Proteomes" id="UP000095751">
    <property type="component" value="Unassembled WGS sequence"/>
</dbReference>
<keyword evidence="8" id="KW-1133">Transmembrane helix</keyword>
<keyword evidence="2" id="KW-0285">Flavoprotein</keyword>
<dbReference type="Gene3D" id="3.50.50.60">
    <property type="entry name" value="FAD/NAD(P)-binding domain"/>
    <property type="match status" value="1"/>
</dbReference>
<dbReference type="GO" id="GO:0070189">
    <property type="term" value="P:kynurenine metabolic process"/>
    <property type="evidence" value="ECO:0007669"/>
    <property type="project" value="TreeGrafter"/>
</dbReference>
<dbReference type="InterPro" id="IPR036188">
    <property type="entry name" value="FAD/NAD-bd_sf"/>
</dbReference>
<dbReference type="GO" id="GO:0004502">
    <property type="term" value="F:kynurenine 3-monooxygenase activity"/>
    <property type="evidence" value="ECO:0007669"/>
    <property type="project" value="TreeGrafter"/>
</dbReference>
<dbReference type="PANTHER" id="PTHR46028">
    <property type="entry name" value="KYNURENINE 3-MONOOXYGENASE"/>
    <property type="match status" value="1"/>
</dbReference>
<keyword evidence="8" id="KW-0472">Membrane</keyword>
<dbReference type="InterPro" id="IPR002938">
    <property type="entry name" value="FAD-bd"/>
</dbReference>
<sequence>MKLQASTGLRIKGLRLKPNFTIPMGIGKGHENEEKGGEEVTSTEEENSNNNNNKQQQQDQLPLDLRYNYQLQSIATGPTDKLNLIVLPQKLETGNGLSLNICTLPDHDLWNSDKIRVDDGGRSVKEYFTKLFPRFDMNQIVDDEEWDLFASSQGAKFPPCQYSPSLYVSSPSTTEENDNNNDNNSSSNNNSGGSGDGIGAGVVLVGDALHSFPPDLGQGVNAALCDVMMLGKCFKDVLKSSSSVSVVAQALKMYETTNGPETRALIALARCGAPFQYEQPSRIMKSRKLLWTANVALRLLLNKVTKGMSPKPAILLMMDARLSFRQVMKRANTLTGILWSSVVLTILFWMKRFVV</sequence>